<dbReference type="AlphaFoldDB" id="A0A973W5C9"/>
<organism evidence="1">
    <name type="scientific">Bradyrhizobium septentrionale</name>
    <dbReference type="NCBI Taxonomy" id="1404411"/>
    <lineage>
        <taxon>Bacteria</taxon>
        <taxon>Pseudomonadati</taxon>
        <taxon>Pseudomonadota</taxon>
        <taxon>Alphaproteobacteria</taxon>
        <taxon>Hyphomicrobiales</taxon>
        <taxon>Nitrobacteraceae</taxon>
        <taxon>Bradyrhizobium</taxon>
    </lineage>
</organism>
<evidence type="ECO:0000313" key="1">
    <source>
        <dbReference type="EMBL" id="NVI47656.1"/>
    </source>
</evidence>
<proteinExistence type="predicted"/>
<name>A0A973W5C9_9BRAD</name>
<sequence>MTETTRFEIAKLELREGDRLVVKCDQVLSREQARWIEDHFRKLIPESVGLIVLGAGMTLEVLRRE</sequence>
<dbReference type="EMBL" id="JAAOLE020000001">
    <property type="protein sequence ID" value="NVI47656.1"/>
    <property type="molecule type" value="Genomic_DNA"/>
</dbReference>
<comment type="caution">
    <text evidence="1">The sequence shown here is derived from an EMBL/GenBank/DDBJ whole genome shotgun (WGS) entry which is preliminary data.</text>
</comment>
<accession>A0A973W5C9</accession>
<protein>
    <submittedName>
        <fullName evidence="1">Uncharacterized protein</fullName>
    </submittedName>
</protein>
<gene>
    <name evidence="1" type="ORF">HAP48_032820</name>
</gene>
<dbReference type="RefSeq" id="WP_165125131.1">
    <property type="nucleotide sequence ID" value="NZ_CP088285.1"/>
</dbReference>
<reference evidence="1" key="1">
    <citation type="submission" date="2020-06" db="EMBL/GenBank/DDBJ databases">
        <title>Whole Genome Sequence of Bradyrhizobium sp. Strain 1S1.</title>
        <authorList>
            <person name="Bromfield E.S.P."/>
            <person name="Cloutier S."/>
        </authorList>
    </citation>
    <scope>NUCLEOTIDE SEQUENCE [LARGE SCALE GENOMIC DNA]</scope>
    <source>
        <strain evidence="1">1S1</strain>
    </source>
</reference>